<dbReference type="InterPro" id="IPR011545">
    <property type="entry name" value="DEAD/DEAH_box_helicase_dom"/>
</dbReference>
<keyword evidence="3" id="KW-0547">Nucleotide-binding</keyword>
<dbReference type="Pfam" id="PF00271">
    <property type="entry name" value="Helicase_C"/>
    <property type="match status" value="1"/>
</dbReference>
<dbReference type="Gene3D" id="3.40.50.300">
    <property type="entry name" value="P-loop containing nucleotide triphosphate hydrolases"/>
    <property type="match status" value="2"/>
</dbReference>
<dbReference type="NCBIfam" id="NF007966">
    <property type="entry name" value="PRK10689.1"/>
    <property type="match status" value="1"/>
</dbReference>
<keyword evidence="5" id="KW-0378">Hydrolase</keyword>
<reference evidence="12" key="1">
    <citation type="submission" date="2018-06" db="EMBL/GenBank/DDBJ databases">
        <authorList>
            <person name="Zhirakovskaya E."/>
        </authorList>
    </citation>
    <scope>NUCLEOTIDE SEQUENCE</scope>
</reference>
<dbReference type="SUPFAM" id="SSF143517">
    <property type="entry name" value="TRCF domain-like"/>
    <property type="match status" value="1"/>
</dbReference>
<dbReference type="GO" id="GO:0006281">
    <property type="term" value="P:DNA repair"/>
    <property type="evidence" value="ECO:0007669"/>
    <property type="project" value="UniProtKB-KW"/>
</dbReference>
<dbReference type="Pfam" id="PF00270">
    <property type="entry name" value="DEAD"/>
    <property type="match status" value="1"/>
</dbReference>
<dbReference type="PANTHER" id="PTHR47964">
    <property type="entry name" value="ATP-DEPENDENT DNA HELICASE HOMOLOG RECG, CHLOROPLASTIC"/>
    <property type="match status" value="1"/>
</dbReference>
<dbReference type="PROSITE" id="PS51192">
    <property type="entry name" value="HELICASE_ATP_BIND_1"/>
    <property type="match status" value="1"/>
</dbReference>
<dbReference type="GO" id="GO:0005737">
    <property type="term" value="C:cytoplasm"/>
    <property type="evidence" value="ECO:0007669"/>
    <property type="project" value="UniProtKB-SubCell"/>
</dbReference>
<evidence type="ECO:0000256" key="2">
    <source>
        <dbReference type="ARBA" id="ARBA00022490"/>
    </source>
</evidence>
<dbReference type="CDD" id="cd17991">
    <property type="entry name" value="DEXHc_TRCF"/>
    <property type="match status" value="1"/>
</dbReference>
<organism evidence="12">
    <name type="scientific">hydrothermal vent metagenome</name>
    <dbReference type="NCBI Taxonomy" id="652676"/>
    <lineage>
        <taxon>unclassified sequences</taxon>
        <taxon>metagenomes</taxon>
        <taxon>ecological metagenomes</taxon>
    </lineage>
</organism>
<dbReference type="InterPro" id="IPR037235">
    <property type="entry name" value="TRCF-like_C_D7"/>
</dbReference>
<dbReference type="SMART" id="SM00490">
    <property type="entry name" value="HELICc"/>
    <property type="match status" value="1"/>
</dbReference>
<keyword evidence="9" id="KW-0234">DNA repair</keyword>
<dbReference type="Gene3D" id="3.40.50.11180">
    <property type="match status" value="1"/>
</dbReference>
<dbReference type="PROSITE" id="PS51194">
    <property type="entry name" value="HELICASE_CTER"/>
    <property type="match status" value="1"/>
</dbReference>
<evidence type="ECO:0000313" key="12">
    <source>
        <dbReference type="EMBL" id="VAW57359.1"/>
    </source>
</evidence>
<dbReference type="InterPro" id="IPR036101">
    <property type="entry name" value="CarD-like/TRCF_RID_sf"/>
</dbReference>
<keyword evidence="8" id="KW-0238">DNA-binding</keyword>
<dbReference type="SMART" id="SM01058">
    <property type="entry name" value="CarD_TRCF"/>
    <property type="match status" value="1"/>
</dbReference>
<dbReference type="SUPFAM" id="SSF141259">
    <property type="entry name" value="CarD-like"/>
    <property type="match status" value="1"/>
</dbReference>
<dbReference type="GO" id="GO:0016787">
    <property type="term" value="F:hydrolase activity"/>
    <property type="evidence" value="ECO:0007669"/>
    <property type="project" value="UniProtKB-KW"/>
</dbReference>
<dbReference type="InterPro" id="IPR048635">
    <property type="entry name" value="MFD_D3"/>
</dbReference>
<keyword evidence="4" id="KW-0227">DNA damage</keyword>
<feature type="domain" description="Helicase ATP-binding" evidence="10">
    <location>
        <begin position="639"/>
        <end position="800"/>
    </location>
</feature>
<dbReference type="EMBL" id="UOFF01000375">
    <property type="protein sequence ID" value="VAW57359.1"/>
    <property type="molecule type" value="Genomic_DNA"/>
</dbReference>
<dbReference type="InterPro" id="IPR047112">
    <property type="entry name" value="RecG/Mfd"/>
</dbReference>
<dbReference type="SMART" id="SM00487">
    <property type="entry name" value="DEXDc"/>
    <property type="match status" value="1"/>
</dbReference>
<evidence type="ECO:0000256" key="5">
    <source>
        <dbReference type="ARBA" id="ARBA00022801"/>
    </source>
</evidence>
<dbReference type="Gene3D" id="3.90.1150.50">
    <property type="entry name" value="Transcription-repair-coupling factor, D7 domain"/>
    <property type="match status" value="1"/>
</dbReference>
<dbReference type="FunFam" id="3.40.50.300:FF:000546">
    <property type="entry name" value="Transcription-repair-coupling factor"/>
    <property type="match status" value="1"/>
</dbReference>
<evidence type="ECO:0000259" key="10">
    <source>
        <dbReference type="PROSITE" id="PS51192"/>
    </source>
</evidence>
<sequence>MHSILHGFLHPLFVSVNMASIQTDLNFFKAPEKAKQTAYGQLYGCAQALALANLALQKSHPLVVITDDVNQAQILQHELSFFVSNTCKILELPDWETLPYDIFSPHQDIISQRLTTLYQLSDMQSGDILILPVSTLLQRLPPKAYIKSQILILKQNQALDIDAFRINLEQSGYQCVSQVMEHGEFAIRGSIIDLFPSGHNLPFRIDLFDTDIDTIRRFDPESQRSLDAIKSIEILPAREFPFNKTSISEFRSRYREVIPGDPSASKIYHDISQSIIPNGIEYYLPLFFDELSSIFNYIPRNTIVCSSKELSHIIEHFNRDVAERYEQRRHDIERPILSPESLYLNVTEVTALLGEFAQIQTQTQKHLPEEKAQDLPFNAPVQFLAKTKNEPPLKKLSAYIKSYKGRILLIAESTGHREMLLEMLHDQHLFPKVFEQWQVFIEASDPLCIIVAPIDRGLNAFEPEICILSEAQIFGERTQQQRKRKKRTRDADAIIGNLTDLSLGSPVVHEEHGIGRYLGLQKLNMGDVETEVLTIEYAGGDKLYVPVSSLDLISRYTGADADRAPKHKLGSETWSKARKKAAKKINDIAVEILDIHARRLAKKGYAYDINMDEYNQFSTDFPFEETEDQLSAINAVVNDLSEARSMDRVVCGDVGFGKTEVAMRATFVAANANKQVAILVPTTLLAQQHFQNFKDRFADWPFKIECLSRFNTKKQQGLVIAELKAGKVDIIIGTHKLLQKDINFNDLGLLIIDEEHRFGVKHKEQFKNLRAEVDILTLTATPIPRTLNMSLSGLRDLSIIASPPTQRHAIKTFVSEWNDNQVHEACLREIKRGGQVYVLHNEVKSIEKMCRTLEELIPEAHVQFAHGQMREKDLERIMLDFVHHRFNILVSTTIIESGIDIPNANTIIINRADKLGLAQLHQIRGRVGRSHHRAFAYLITPPKNIMTKDAVKRLDAIESLEDLGVGFTLATHDLEIRGAGELLGDDQSGQIHEIGFSLYTELLDRAVKALKSGKAADLDKPMHQGTDINLGAPALLPDDYIGDIHTRLILYKRLSSAPDQHALDELRIELIDRFGLLPDFAKNLFDVTSLKLLTQNIGVEKITAVDSLVRINFNLNANINPALLISLIQSEPQNYKLTGSTTLIINKETTECSQRVTILRDILNTLMLQEAA</sequence>
<name>A0A3B0X736_9ZZZZ</name>
<dbReference type="Pfam" id="PF03461">
    <property type="entry name" value="TRCF"/>
    <property type="match status" value="1"/>
</dbReference>
<dbReference type="SMART" id="SM00982">
    <property type="entry name" value="TRCF"/>
    <property type="match status" value="1"/>
</dbReference>
<evidence type="ECO:0000259" key="11">
    <source>
        <dbReference type="PROSITE" id="PS51194"/>
    </source>
</evidence>
<dbReference type="PANTHER" id="PTHR47964:SF1">
    <property type="entry name" value="ATP-DEPENDENT DNA HELICASE HOMOLOG RECG, CHLOROPLASTIC"/>
    <property type="match status" value="1"/>
</dbReference>
<protein>
    <submittedName>
        <fullName evidence="12">Transcription-repair coupling factor</fullName>
    </submittedName>
</protein>
<evidence type="ECO:0000256" key="1">
    <source>
        <dbReference type="ARBA" id="ARBA00004496"/>
    </source>
</evidence>
<evidence type="ECO:0000256" key="9">
    <source>
        <dbReference type="ARBA" id="ARBA00023204"/>
    </source>
</evidence>
<keyword evidence="6" id="KW-0347">Helicase</keyword>
<dbReference type="Gene3D" id="3.40.50.11140">
    <property type="match status" value="1"/>
</dbReference>
<dbReference type="InterPro" id="IPR003711">
    <property type="entry name" value="CarD-like/TRCF_RID"/>
</dbReference>
<gene>
    <name evidence="12" type="ORF">MNBD_GAMMA07-126</name>
</gene>
<dbReference type="FunFam" id="3.40.50.300:FF:000300">
    <property type="entry name" value="Transcription-repair-coupling factor"/>
    <property type="match status" value="1"/>
</dbReference>
<dbReference type="Gene3D" id="3.30.2060.10">
    <property type="entry name" value="Penicillin-binding protein 1b domain"/>
    <property type="match status" value="1"/>
</dbReference>
<evidence type="ECO:0000256" key="4">
    <source>
        <dbReference type="ARBA" id="ARBA00022763"/>
    </source>
</evidence>
<dbReference type="AlphaFoldDB" id="A0A3B0X736"/>
<accession>A0A3B0X736</accession>
<dbReference type="InterPro" id="IPR041471">
    <property type="entry name" value="UvrB_inter"/>
</dbReference>
<dbReference type="InterPro" id="IPR014001">
    <property type="entry name" value="Helicase_ATP-bd"/>
</dbReference>
<dbReference type="InterPro" id="IPR001650">
    <property type="entry name" value="Helicase_C-like"/>
</dbReference>
<dbReference type="HAMAP" id="MF_00969">
    <property type="entry name" value="TRCF"/>
    <property type="match status" value="1"/>
</dbReference>
<dbReference type="InterPro" id="IPR004576">
    <property type="entry name" value="Mfd"/>
</dbReference>
<keyword evidence="2" id="KW-0963">Cytoplasm</keyword>
<dbReference type="Pfam" id="PF02559">
    <property type="entry name" value="CarD_TRCF_RID"/>
    <property type="match status" value="1"/>
</dbReference>
<dbReference type="InterPro" id="IPR005118">
    <property type="entry name" value="TRCF_C"/>
</dbReference>
<dbReference type="SUPFAM" id="SSF52540">
    <property type="entry name" value="P-loop containing nucleoside triphosphate hydrolases"/>
    <property type="match status" value="3"/>
</dbReference>
<keyword evidence="7" id="KW-0067">ATP-binding</keyword>
<evidence type="ECO:0000256" key="7">
    <source>
        <dbReference type="ARBA" id="ARBA00022840"/>
    </source>
</evidence>
<evidence type="ECO:0000256" key="8">
    <source>
        <dbReference type="ARBA" id="ARBA00023125"/>
    </source>
</evidence>
<dbReference type="Pfam" id="PF17757">
    <property type="entry name" value="UvrB_inter"/>
    <property type="match status" value="1"/>
</dbReference>
<dbReference type="GO" id="GO:0003678">
    <property type="term" value="F:DNA helicase activity"/>
    <property type="evidence" value="ECO:0007669"/>
    <property type="project" value="TreeGrafter"/>
</dbReference>
<dbReference type="NCBIfam" id="TIGR00580">
    <property type="entry name" value="mfd"/>
    <property type="match status" value="1"/>
</dbReference>
<dbReference type="Pfam" id="PF21132">
    <property type="entry name" value="MFD_D3"/>
    <property type="match status" value="1"/>
</dbReference>
<comment type="subcellular location">
    <subcellularLocation>
        <location evidence="1">Cytoplasm</location>
    </subcellularLocation>
</comment>
<dbReference type="GO" id="GO:0005524">
    <property type="term" value="F:ATP binding"/>
    <property type="evidence" value="ECO:0007669"/>
    <property type="project" value="UniProtKB-KW"/>
</dbReference>
<feature type="domain" description="Helicase C-terminal" evidence="11">
    <location>
        <begin position="818"/>
        <end position="975"/>
    </location>
</feature>
<dbReference type="Gene3D" id="2.40.10.170">
    <property type="match status" value="1"/>
</dbReference>
<dbReference type="GO" id="GO:0003684">
    <property type="term" value="F:damaged DNA binding"/>
    <property type="evidence" value="ECO:0007669"/>
    <property type="project" value="InterPro"/>
</dbReference>
<evidence type="ECO:0000256" key="6">
    <source>
        <dbReference type="ARBA" id="ARBA00022806"/>
    </source>
</evidence>
<evidence type="ECO:0000256" key="3">
    <source>
        <dbReference type="ARBA" id="ARBA00022741"/>
    </source>
</evidence>
<dbReference type="InterPro" id="IPR027417">
    <property type="entry name" value="P-loop_NTPase"/>
</dbReference>
<proteinExistence type="inferred from homology"/>